<evidence type="ECO:0000313" key="1">
    <source>
        <dbReference type="EMBL" id="MBL7629917.1"/>
    </source>
</evidence>
<dbReference type="Gene3D" id="2.60.120.260">
    <property type="entry name" value="Galactose-binding domain-like"/>
    <property type="match status" value="1"/>
</dbReference>
<reference evidence="1" key="1">
    <citation type="submission" date="2020-12" db="EMBL/GenBank/DDBJ databases">
        <title>Genomic characterization of non-nitrogen-fixing Frankia strains.</title>
        <authorList>
            <person name="Carlos-Shanley C."/>
            <person name="Guerra T."/>
            <person name="Hahn D."/>
        </authorList>
    </citation>
    <scope>NUCLEOTIDE SEQUENCE</scope>
    <source>
        <strain evidence="1">CN6</strain>
    </source>
</reference>
<proteinExistence type="predicted"/>
<organism evidence="1 2">
    <name type="scientific">Frankia nepalensis</name>
    <dbReference type="NCBI Taxonomy" id="1836974"/>
    <lineage>
        <taxon>Bacteria</taxon>
        <taxon>Bacillati</taxon>
        <taxon>Actinomycetota</taxon>
        <taxon>Actinomycetes</taxon>
        <taxon>Frankiales</taxon>
        <taxon>Frankiaceae</taxon>
        <taxon>Frankia</taxon>
    </lineage>
</organism>
<comment type="caution">
    <text evidence="1">The sequence shown here is derived from an EMBL/GenBank/DDBJ whole genome shotgun (WGS) entry which is preliminary data.</text>
</comment>
<keyword evidence="2" id="KW-1185">Reference proteome</keyword>
<gene>
    <name evidence="1" type="ORF">I7412_22650</name>
</gene>
<protein>
    <submittedName>
        <fullName evidence="1">Uncharacterized protein</fullName>
    </submittedName>
</protein>
<dbReference type="Proteomes" id="UP000604475">
    <property type="component" value="Unassembled WGS sequence"/>
</dbReference>
<evidence type="ECO:0000313" key="2">
    <source>
        <dbReference type="Proteomes" id="UP000604475"/>
    </source>
</evidence>
<dbReference type="EMBL" id="JAEACQ010000239">
    <property type="protein sequence ID" value="MBL7629917.1"/>
    <property type="molecule type" value="Genomic_DNA"/>
</dbReference>
<sequence>MVRRGVFGFGFGRRSLVFASLRGRAVLAVLVLTLGITFPWADQYQEAARAATTVTTVEDTVRGTGNNQFEYTGTWVRCAGCSPATANSSFYYNYTAGQKATLRFTGTQVKIYGVKETHGGISSFSVDGGSPTAVDTYAASSSAALVYTSPVLPLGSHTLVMTNTSQRNPAADSNTLSIDKAEVIAETGPAATLYGRAGTFGNLGTTLPSGQSLQTAAVSGWGFNAGQSEFFSTLAANGEVVLGTNSQTDNQAYPTADHMSIGVFNPSARTFRNIVVPTSTGATSATNPFYPIGGASVETLLPVTVGGQPRVAFISLVAYHGWNITEKGEYPSLGYLDAVSGSLQYNAGLSRTAGQIHAAGGLGAAACPRRANLFGQQVADCRGLSEMGVLPLSQKFIVTQYFPDTANGEHSGRLVVLGTDGTVAASYTYPNIPDGNGGYIQVSPREVVVDPTSSGSLEYFTVVFDTSTGGAQSSFPLQEFAYNRSTNQIIPVSRPVLSGQTNASGQPYRFETATYDAQGNLWATQAVTNSLAGGPIVVYVKNAGSRKLQNTCAAGANWNGAGWGTTCAPDRTAADTSNYGQTRSFTQDPVSRTMFAATLSGYLLRVKQTGSGSGLTLTTLPTVNLGLDQLIDRNTYPIGIRKGVVDAQNRALYVPVVQVQNPASCPTWPGSTPCAPQPLDQWLYRFDLSALSS</sequence>
<name>A0A937RGS4_9ACTN</name>
<dbReference type="AlphaFoldDB" id="A0A937RGS4"/>
<dbReference type="RefSeq" id="WP_203004363.1">
    <property type="nucleotide sequence ID" value="NZ_JADWYU010000128.1"/>
</dbReference>
<accession>A0A937RGS4</accession>